<sequence>MNDQGAGGHISQHSRSESQNETAAAMETRSTTSTESEDHVQEHPRSESETSQSSATSVASTSSVSPLVVPASTAARQFAPATTLEPRNALFHPPRPLEPPVTKATLSELDVTKIIHNPKLRHDINFDPELHFRPNLDGEKGRRKQEKANQFWATLQDQLLLFVVDREAFRREYPSGDDWCLPTLLRAVKEIIQTLVPQRDREFLHDGFNVDLLMQQFDRGIADLEKVASWLSGVLKLHCAPMRDEWVDEMYSELSNGNQNNDMAELVKGMRSLLCVLEAMKLDVANHQIRCLRPMLIEDTVHFEQRFFYKKITANRLDISGARLWYGEAVRCYSGTAQDSRVFGETAAFFEALAKLILPSTAKETIPNTFLFDEERIVKLRSDMLDAINLEVCMRLYEDLDRVSRVHSMSPSFPTPSHTSVPSYVVDDEASVHSNRNSGDFSFFNTPSSRPSSLVLSACGSANSSPRSSGYITLQPPTSADTAESTVAKANTVYDSLVALLNTAPSHQRPRQRWHDLVPSIAIQIFRYTNAPQDFLSRFEAKLAQHLDEMNSDLYQAVEQHFHAKVMMDLERRVKDFRNLSGVALFSVATGGRVGGPGSGRWEDGAGCDVGGVGMGPESREESAIEDMAVRLAHLGILHWRVWGQMVYLDGMDEMVVD</sequence>
<organism evidence="3 4">
    <name type="scientific">Cytospora mali</name>
    <name type="common">Apple Valsa canker fungus</name>
    <name type="synonym">Valsa mali</name>
    <dbReference type="NCBI Taxonomy" id="578113"/>
    <lineage>
        <taxon>Eukaryota</taxon>
        <taxon>Fungi</taxon>
        <taxon>Dikarya</taxon>
        <taxon>Ascomycota</taxon>
        <taxon>Pezizomycotina</taxon>
        <taxon>Sordariomycetes</taxon>
        <taxon>Sordariomycetidae</taxon>
        <taxon>Diaporthales</taxon>
        <taxon>Cytosporaceae</taxon>
        <taxon>Cytospora</taxon>
    </lineage>
</organism>
<dbReference type="PANTHER" id="PTHR12832">
    <property type="entry name" value="TESTIS-SPECIFIC PROTEIN PBS13 T-COMPLEX 11"/>
    <property type="match status" value="1"/>
</dbReference>
<dbReference type="Proteomes" id="UP000078559">
    <property type="component" value="Chromosome 3"/>
</dbReference>
<keyword evidence="4" id="KW-1185">Reference proteome</keyword>
<proteinExistence type="inferred from homology"/>
<reference evidence="3" key="1">
    <citation type="submission" date="2014-12" db="EMBL/GenBank/DDBJ databases">
        <title>Genome Sequence of Valsa Canker Pathogens Uncovers a Specific Adaption of Colonization on Woody Bark.</title>
        <authorList>
            <person name="Yin Z."/>
            <person name="Liu H."/>
            <person name="Gao X."/>
            <person name="Li Z."/>
            <person name="Song N."/>
            <person name="Ke X."/>
            <person name="Dai Q."/>
            <person name="Wu Y."/>
            <person name="Sun Y."/>
            <person name="Xu J.-R."/>
            <person name="Kang Z.K."/>
            <person name="Wang L."/>
            <person name="Huang L."/>
        </authorList>
    </citation>
    <scope>NUCLEOTIDE SEQUENCE [LARGE SCALE GENOMIC DNA]</scope>
    <source>
        <strain evidence="3">03-8</strain>
    </source>
</reference>
<evidence type="ECO:0000313" key="4">
    <source>
        <dbReference type="Proteomes" id="UP000078559"/>
    </source>
</evidence>
<dbReference type="InterPro" id="IPR008862">
    <property type="entry name" value="Tcp11"/>
</dbReference>
<dbReference type="PANTHER" id="PTHR12832:SF11">
    <property type="entry name" value="LD23868P"/>
    <property type="match status" value="1"/>
</dbReference>
<dbReference type="AlphaFoldDB" id="A0A194VS74"/>
<protein>
    <submittedName>
        <fullName evidence="3">Protein SOK1</fullName>
    </submittedName>
</protein>
<feature type="compositionally biased region" description="Basic and acidic residues" evidence="2">
    <location>
        <begin position="36"/>
        <end position="48"/>
    </location>
</feature>
<evidence type="ECO:0000256" key="1">
    <source>
        <dbReference type="ARBA" id="ARBA00010954"/>
    </source>
</evidence>
<gene>
    <name evidence="3" type="ORF">VM1G_03259</name>
</gene>
<comment type="similarity">
    <text evidence="1">Belongs to the TCP11 family.</text>
</comment>
<dbReference type="OrthoDB" id="276323at2759"/>
<dbReference type="GO" id="GO:0010737">
    <property type="term" value="P:protein kinase A signaling"/>
    <property type="evidence" value="ECO:0007669"/>
    <property type="project" value="TreeGrafter"/>
</dbReference>
<accession>A0A194VS74</accession>
<feature type="compositionally biased region" description="Polar residues" evidence="2">
    <location>
        <begin position="11"/>
        <end position="20"/>
    </location>
</feature>
<feature type="region of interest" description="Disordered" evidence="2">
    <location>
        <begin position="1"/>
        <end position="64"/>
    </location>
</feature>
<dbReference type="Pfam" id="PF05794">
    <property type="entry name" value="Tcp11"/>
    <property type="match status" value="1"/>
</dbReference>
<evidence type="ECO:0000256" key="2">
    <source>
        <dbReference type="SAM" id="MobiDB-lite"/>
    </source>
</evidence>
<dbReference type="EMBL" id="CM003100">
    <property type="protein sequence ID" value="KUI67046.1"/>
    <property type="molecule type" value="Genomic_DNA"/>
</dbReference>
<feature type="compositionally biased region" description="Low complexity" evidence="2">
    <location>
        <begin position="49"/>
        <end position="64"/>
    </location>
</feature>
<evidence type="ECO:0000313" key="3">
    <source>
        <dbReference type="EMBL" id="KUI67046.1"/>
    </source>
</evidence>
<name>A0A194VS74_CYTMA</name>
<feature type="compositionally biased region" description="Low complexity" evidence="2">
    <location>
        <begin position="21"/>
        <end position="34"/>
    </location>
</feature>